<gene>
    <name evidence="3" type="ORF">FJTKL_00495</name>
</gene>
<organism evidence="3 4">
    <name type="scientific">Diaporthe vaccinii</name>
    <dbReference type="NCBI Taxonomy" id="105482"/>
    <lineage>
        <taxon>Eukaryota</taxon>
        <taxon>Fungi</taxon>
        <taxon>Dikarya</taxon>
        <taxon>Ascomycota</taxon>
        <taxon>Pezizomycotina</taxon>
        <taxon>Sordariomycetes</taxon>
        <taxon>Sordariomycetidae</taxon>
        <taxon>Diaporthales</taxon>
        <taxon>Diaporthaceae</taxon>
        <taxon>Diaporthe</taxon>
        <taxon>Diaporthe eres species complex</taxon>
    </lineage>
</organism>
<protein>
    <recommendedName>
        <fullName evidence="2">Serine hydrolase domain-containing protein</fullName>
    </recommendedName>
</protein>
<sequence length="300" mass="32695">MRVFREFKFPNLHTCLHPPRGRIIRCFKMSANATKQPAAGGRNAKDKPVEKKELKILMLHGYAQTGPLFRSKTGAMSKLIAKALPDVNASRIYPTGPQRLQPSDIPGFQPREGAEGEEVPETFGWFYHDEEAGPYRGFGLGMRAIADAIEEAGGVDGVLAFSQGAAVAALVAAAMEPDRALPEDPEQRAWVLRLREANGGRPLRFCVLYSGFIARPGAGLGWLYEGRIKTPTCHFFGSLDTVVEEGRCRALADLCAEPEVFVHPGGHHVPVRKEWVAPLTGFLKHVLEKEEAAAAANAAS</sequence>
<keyword evidence="4" id="KW-1185">Reference proteome</keyword>
<dbReference type="InterPro" id="IPR029058">
    <property type="entry name" value="AB_hydrolase_fold"/>
</dbReference>
<feature type="domain" description="Serine hydrolase" evidence="2">
    <location>
        <begin position="52"/>
        <end position="277"/>
    </location>
</feature>
<name>A0ABR4E2N1_9PEZI</name>
<evidence type="ECO:0000313" key="4">
    <source>
        <dbReference type="Proteomes" id="UP001600888"/>
    </source>
</evidence>
<dbReference type="EMBL" id="JBAWTH010000109">
    <property type="protein sequence ID" value="KAL2276687.1"/>
    <property type="molecule type" value="Genomic_DNA"/>
</dbReference>
<evidence type="ECO:0000313" key="3">
    <source>
        <dbReference type="EMBL" id="KAL2276687.1"/>
    </source>
</evidence>
<dbReference type="Pfam" id="PF03959">
    <property type="entry name" value="FSH1"/>
    <property type="match status" value="1"/>
</dbReference>
<dbReference type="SUPFAM" id="SSF53474">
    <property type="entry name" value="alpha/beta-Hydrolases"/>
    <property type="match status" value="1"/>
</dbReference>
<comment type="caution">
    <text evidence="3">The sequence shown here is derived from an EMBL/GenBank/DDBJ whole genome shotgun (WGS) entry which is preliminary data.</text>
</comment>
<keyword evidence="1" id="KW-0378">Hydrolase</keyword>
<dbReference type="PANTHER" id="PTHR48070:SF6">
    <property type="entry name" value="ESTERASE OVCA2"/>
    <property type="match status" value="1"/>
</dbReference>
<dbReference type="InterPro" id="IPR050593">
    <property type="entry name" value="LovG"/>
</dbReference>
<dbReference type="PANTHER" id="PTHR48070">
    <property type="entry name" value="ESTERASE OVCA2"/>
    <property type="match status" value="1"/>
</dbReference>
<proteinExistence type="predicted"/>
<evidence type="ECO:0000256" key="1">
    <source>
        <dbReference type="ARBA" id="ARBA00022801"/>
    </source>
</evidence>
<evidence type="ECO:0000259" key="2">
    <source>
        <dbReference type="Pfam" id="PF03959"/>
    </source>
</evidence>
<dbReference type="InterPro" id="IPR005645">
    <property type="entry name" value="FSH-like_dom"/>
</dbReference>
<dbReference type="Proteomes" id="UP001600888">
    <property type="component" value="Unassembled WGS sequence"/>
</dbReference>
<reference evidence="3 4" key="1">
    <citation type="submission" date="2024-03" db="EMBL/GenBank/DDBJ databases">
        <title>A high-quality draft genome sequence of Diaporthe vaccinii, a causative agent of upright dieback and viscid rot disease in cranberry plants.</title>
        <authorList>
            <person name="Sarrasin M."/>
            <person name="Lang B.F."/>
            <person name="Burger G."/>
        </authorList>
    </citation>
    <scope>NUCLEOTIDE SEQUENCE [LARGE SCALE GENOMIC DNA]</scope>
    <source>
        <strain evidence="3 4">IS7</strain>
    </source>
</reference>
<accession>A0ABR4E2N1</accession>
<dbReference type="Gene3D" id="3.40.50.1820">
    <property type="entry name" value="alpha/beta hydrolase"/>
    <property type="match status" value="1"/>
</dbReference>